<organism evidence="2 3">
    <name type="scientific">Mucilaginibacter sabulilitoris</name>
    <dbReference type="NCBI Taxonomy" id="1173583"/>
    <lineage>
        <taxon>Bacteria</taxon>
        <taxon>Pseudomonadati</taxon>
        <taxon>Bacteroidota</taxon>
        <taxon>Sphingobacteriia</taxon>
        <taxon>Sphingobacteriales</taxon>
        <taxon>Sphingobacteriaceae</taxon>
        <taxon>Mucilaginibacter</taxon>
    </lineage>
</organism>
<dbReference type="InterPro" id="IPR048764">
    <property type="entry name" value="PylC_N"/>
</dbReference>
<reference evidence="2 3" key="1">
    <citation type="submission" date="2023-11" db="EMBL/GenBank/DDBJ databases">
        <title>Analysis of the Genomes of Mucilaginibacter gossypii cycad 4 and M. sabulilitoris SNA2: microbes with the potential for plant growth promotion.</title>
        <authorList>
            <person name="Hirsch A.M."/>
            <person name="Humm E."/>
            <person name="Rubbi M."/>
            <person name="Del Vecchio G."/>
            <person name="Ha S.M."/>
            <person name="Pellegrini M."/>
            <person name="Gunsalus R.P."/>
        </authorList>
    </citation>
    <scope>NUCLEOTIDE SEQUENCE [LARGE SCALE GENOMIC DNA]</scope>
    <source>
        <strain evidence="2 3">SNA2</strain>
    </source>
</reference>
<dbReference type="Gene3D" id="3.40.50.20">
    <property type="match status" value="1"/>
</dbReference>
<dbReference type="SUPFAM" id="SSF56059">
    <property type="entry name" value="Glutathione synthetase ATP-binding domain-like"/>
    <property type="match status" value="1"/>
</dbReference>
<sequence length="325" mass="37058">MDQKKVLVTGIGGNVGQGIIRNIRTTNFPIEVIGCNVLAFSAGNHLCDRFYQTPYAYDKDYIPTIIDIVKREKIDLIIPSTDYEVYFLAKLKTQIPCAIAASDWETTGIYLDKYQTFLHHTKYDIPFAPAFLPSEYNGGFKEFIVKPREGRGSRGLHINPVSLDGFSDEYMVQQLYKGREITTAFYVNQNNDLHGFITLQRELENGATNECRVDRSYDQELERILKNMINHARIRGSANLQSIVTEGGDIVPFEVNCRISGTNSIRANFGFEDVKYTLEDFLYHIPLSRPQVKNGIAIRIMMDVIYPDQTDKSKLSDNSVLSYIY</sequence>
<keyword evidence="3" id="KW-1185">Reference proteome</keyword>
<dbReference type="Pfam" id="PF21360">
    <property type="entry name" value="PylC-like_N"/>
    <property type="match status" value="1"/>
</dbReference>
<evidence type="ECO:0000313" key="3">
    <source>
        <dbReference type="Proteomes" id="UP001324380"/>
    </source>
</evidence>
<dbReference type="Gene3D" id="3.30.470.20">
    <property type="entry name" value="ATP-grasp fold, B domain"/>
    <property type="match status" value="1"/>
</dbReference>
<gene>
    <name evidence="2" type="ORF">SNE25_09690</name>
</gene>
<name>A0ABZ0TRN3_9SPHI</name>
<proteinExistence type="predicted"/>
<dbReference type="RefSeq" id="WP_321564894.1">
    <property type="nucleotide sequence ID" value="NZ_CP139558.1"/>
</dbReference>
<dbReference type="Proteomes" id="UP001324380">
    <property type="component" value="Chromosome"/>
</dbReference>
<accession>A0ABZ0TRN3</accession>
<evidence type="ECO:0000313" key="2">
    <source>
        <dbReference type="EMBL" id="WPU95788.1"/>
    </source>
</evidence>
<feature type="domain" description="PylC N-terminal" evidence="1">
    <location>
        <begin position="18"/>
        <end position="94"/>
    </location>
</feature>
<evidence type="ECO:0000259" key="1">
    <source>
        <dbReference type="Pfam" id="PF21360"/>
    </source>
</evidence>
<dbReference type="EMBL" id="CP139558">
    <property type="protein sequence ID" value="WPU95788.1"/>
    <property type="molecule type" value="Genomic_DNA"/>
</dbReference>
<protein>
    <recommendedName>
        <fullName evidence="1">PylC N-terminal domain-containing protein</fullName>
    </recommendedName>
</protein>